<dbReference type="Pfam" id="PF00155">
    <property type="entry name" value="Aminotran_1_2"/>
    <property type="match status" value="1"/>
</dbReference>
<comment type="pathway">
    <text evidence="3">Sphingolipid metabolism.</text>
</comment>
<evidence type="ECO:0000256" key="6">
    <source>
        <dbReference type="ARBA" id="ARBA00022679"/>
    </source>
</evidence>
<dbReference type="InParanoid" id="A5D9Z3"/>
<dbReference type="InterPro" id="IPR004839">
    <property type="entry name" value="Aminotransferase_I/II_large"/>
</dbReference>
<dbReference type="Gene3D" id="3.90.1150.10">
    <property type="entry name" value="Aspartate Aminotransferase, domain 1"/>
    <property type="match status" value="1"/>
</dbReference>
<dbReference type="GO" id="GO:0046513">
    <property type="term" value="P:ceramide biosynthetic process"/>
    <property type="evidence" value="ECO:0007669"/>
    <property type="project" value="TreeGrafter"/>
</dbReference>
<dbReference type="Proteomes" id="UP000001997">
    <property type="component" value="Unassembled WGS sequence"/>
</dbReference>
<evidence type="ECO:0000256" key="3">
    <source>
        <dbReference type="ARBA" id="ARBA00004991"/>
    </source>
</evidence>
<dbReference type="KEGG" id="pgu:PGUG_00098"/>
<accession>A5D9Z3</accession>
<evidence type="ECO:0000256" key="11">
    <source>
        <dbReference type="SAM" id="Phobius"/>
    </source>
</evidence>
<gene>
    <name evidence="13" type="ORF">PGUG_00098</name>
</gene>
<keyword evidence="6" id="KW-0808">Transferase</keyword>
<dbReference type="SUPFAM" id="SSF53383">
    <property type="entry name" value="PLP-dependent transferases"/>
    <property type="match status" value="1"/>
</dbReference>
<keyword evidence="8" id="KW-0746">Sphingolipid metabolism</keyword>
<dbReference type="HOGENOM" id="CLU_015846_0_2_1"/>
<evidence type="ECO:0000256" key="1">
    <source>
        <dbReference type="ARBA" id="ARBA00001933"/>
    </source>
</evidence>
<evidence type="ECO:0000256" key="4">
    <source>
        <dbReference type="ARBA" id="ARBA00008392"/>
    </source>
</evidence>
<dbReference type="OMA" id="LTKYGCG"/>
<dbReference type="VEuPathDB" id="FungiDB:PGUG_00098"/>
<evidence type="ECO:0000256" key="9">
    <source>
        <dbReference type="ARBA" id="ARBA00023098"/>
    </source>
</evidence>
<comment type="similarity">
    <text evidence="4">Belongs to the class-II pyridoxal-phosphate-dependent aminotransferase family.</text>
</comment>
<dbReference type="EC" id="2.3.1.50" evidence="5"/>
<evidence type="ECO:0000256" key="5">
    <source>
        <dbReference type="ARBA" id="ARBA00013220"/>
    </source>
</evidence>
<dbReference type="InterPro" id="IPR015424">
    <property type="entry name" value="PyrdxlP-dep_Trfase"/>
</dbReference>
<dbReference type="GO" id="GO:0030170">
    <property type="term" value="F:pyridoxal phosphate binding"/>
    <property type="evidence" value="ECO:0007669"/>
    <property type="project" value="InterPro"/>
</dbReference>
<dbReference type="PANTHER" id="PTHR13693">
    <property type="entry name" value="CLASS II AMINOTRANSFERASE/8-AMINO-7-OXONONANOATE SYNTHASE"/>
    <property type="match status" value="1"/>
</dbReference>
<sequence>MTVVTTTTTATATTTMILPPSLGALATVFSESFVSYLNLLDRLPGGPIILRYIRSSYKNDPIRSVFELALFLFAVHYFLMSKRKENKDVLKLSKREIDGLCADWKPEPLLDPVTDEEKWQLKCVPVIHGQNGAHISVSSQHSKGTQRQVVNLASYDFLNLNESERVKEAAKDTISSTGVGACGPPNFYGTQDVHVRLEEDLANYFGGEQAIIYGQDFVTAGSVIPAFLKRGDLCVVDSGVNIAIQKALIVSRCDIEWFDHNDTEHLEQILKEIKPVLDKQKPIKRRFIVTEGLFANTGDLPKLPEIVRLKNKYKYRLFLDETLSIGSLGKSGRGVVEHFDIPRSEISITIGSLANSLASSGGFCVGVNPMVHHQRISSLAYVFSASLPPYSARAASQSLREIGEDLDKDGKSKLVSKLHDNISFVRATLAKSIPTQYLSIVSEKLSPIIHLQLNEKYRESLGFPLFYGSAEFLNTGKPSRTLNEFSHSLNWESFILQKIIDGCLSQYGILITRSHNILKHENLPLTPPHLMVMVKVGVEQEELNALSKALSAVVPEVCSRYASEASFLSSTNELINY</sequence>
<dbReference type="GO" id="GO:0016020">
    <property type="term" value="C:membrane"/>
    <property type="evidence" value="ECO:0007669"/>
    <property type="project" value="GOC"/>
</dbReference>
<evidence type="ECO:0000256" key="10">
    <source>
        <dbReference type="ARBA" id="ARBA00023315"/>
    </source>
</evidence>
<dbReference type="InterPro" id="IPR015422">
    <property type="entry name" value="PyrdxlP-dep_Trfase_small"/>
</dbReference>
<dbReference type="EMBL" id="CH408155">
    <property type="protein sequence ID" value="EDK36000.2"/>
    <property type="molecule type" value="Genomic_DNA"/>
</dbReference>
<dbReference type="OrthoDB" id="3168162at2759"/>
<dbReference type="AlphaFoldDB" id="A5D9Z3"/>
<dbReference type="InterPro" id="IPR050087">
    <property type="entry name" value="AON_synthase_class-II"/>
</dbReference>
<reference evidence="13 14" key="1">
    <citation type="journal article" date="2009" name="Nature">
        <title>Evolution of pathogenicity and sexual reproduction in eight Candida genomes.</title>
        <authorList>
            <person name="Butler G."/>
            <person name="Rasmussen M.D."/>
            <person name="Lin M.F."/>
            <person name="Santos M.A."/>
            <person name="Sakthikumar S."/>
            <person name="Munro C.A."/>
            <person name="Rheinbay E."/>
            <person name="Grabherr M."/>
            <person name="Forche A."/>
            <person name="Reedy J.L."/>
            <person name="Agrafioti I."/>
            <person name="Arnaud M.B."/>
            <person name="Bates S."/>
            <person name="Brown A.J."/>
            <person name="Brunke S."/>
            <person name="Costanzo M.C."/>
            <person name="Fitzpatrick D.A."/>
            <person name="de Groot P.W."/>
            <person name="Harris D."/>
            <person name="Hoyer L.L."/>
            <person name="Hube B."/>
            <person name="Klis F.M."/>
            <person name="Kodira C."/>
            <person name="Lennard N."/>
            <person name="Logue M.E."/>
            <person name="Martin R."/>
            <person name="Neiman A.M."/>
            <person name="Nikolaou E."/>
            <person name="Quail M.A."/>
            <person name="Quinn J."/>
            <person name="Santos M.C."/>
            <person name="Schmitzberger F.F."/>
            <person name="Sherlock G."/>
            <person name="Shah P."/>
            <person name="Silverstein K.A."/>
            <person name="Skrzypek M.S."/>
            <person name="Soll D."/>
            <person name="Staggs R."/>
            <person name="Stansfield I."/>
            <person name="Stumpf M.P."/>
            <person name="Sudbery P.E."/>
            <person name="Srikantha T."/>
            <person name="Zeng Q."/>
            <person name="Berman J."/>
            <person name="Berriman M."/>
            <person name="Heitman J."/>
            <person name="Gow N.A."/>
            <person name="Lorenz M.C."/>
            <person name="Birren B.W."/>
            <person name="Kellis M."/>
            <person name="Cuomo C.A."/>
        </authorList>
    </citation>
    <scope>NUCLEOTIDE SEQUENCE [LARGE SCALE GENOMIC DNA]</scope>
    <source>
        <strain evidence="14">ATCC 6260 / CBS 566 / DSM 6381 / JCM 1539 / NBRC 10279 / NRRL Y-324</strain>
    </source>
</reference>
<dbReference type="RefSeq" id="XP_001486721.2">
    <property type="nucleotide sequence ID" value="XM_001486671.1"/>
</dbReference>
<keyword evidence="11" id="KW-0812">Transmembrane</keyword>
<protein>
    <recommendedName>
        <fullName evidence="5">serine C-palmitoyltransferase</fullName>
        <ecNumber evidence="5">2.3.1.50</ecNumber>
    </recommendedName>
</protein>
<keyword evidence="10" id="KW-0012">Acyltransferase</keyword>
<dbReference type="eggNOG" id="KOG1358">
    <property type="taxonomic scope" value="Eukaryota"/>
</dbReference>
<dbReference type="STRING" id="294746.A5D9Z3"/>
<evidence type="ECO:0000259" key="12">
    <source>
        <dbReference type="Pfam" id="PF00155"/>
    </source>
</evidence>
<feature type="transmembrane region" description="Helical" evidence="11">
    <location>
        <begin position="61"/>
        <end position="79"/>
    </location>
</feature>
<feature type="domain" description="Aminotransferase class I/classII large" evidence="12">
    <location>
        <begin position="148"/>
        <end position="441"/>
    </location>
</feature>
<comment type="pathway">
    <text evidence="2">Lipid metabolism; sphingolipid metabolism.</text>
</comment>
<dbReference type="GO" id="GO:0004758">
    <property type="term" value="F:serine C-palmitoyltransferase activity"/>
    <property type="evidence" value="ECO:0007669"/>
    <property type="project" value="EnsemblFungi"/>
</dbReference>
<evidence type="ECO:0000313" key="14">
    <source>
        <dbReference type="Proteomes" id="UP000001997"/>
    </source>
</evidence>
<name>A5D9Z3_PICGU</name>
<dbReference type="GO" id="GO:0017059">
    <property type="term" value="C:serine palmitoyltransferase complex"/>
    <property type="evidence" value="ECO:0007669"/>
    <property type="project" value="EnsemblFungi"/>
</dbReference>
<evidence type="ECO:0000256" key="8">
    <source>
        <dbReference type="ARBA" id="ARBA00022919"/>
    </source>
</evidence>
<comment type="cofactor">
    <cofactor evidence="1">
        <name>pyridoxal 5'-phosphate</name>
        <dbReference type="ChEBI" id="CHEBI:597326"/>
    </cofactor>
</comment>
<keyword evidence="14" id="KW-1185">Reference proteome</keyword>
<proteinExistence type="inferred from homology"/>
<dbReference type="GO" id="GO:0046512">
    <property type="term" value="P:sphingosine biosynthetic process"/>
    <property type="evidence" value="ECO:0007669"/>
    <property type="project" value="TreeGrafter"/>
</dbReference>
<keyword evidence="11" id="KW-1133">Transmembrane helix</keyword>
<dbReference type="FunCoup" id="A5D9Z3">
    <property type="interactions" value="905"/>
</dbReference>
<keyword evidence="9" id="KW-0443">Lipid metabolism</keyword>
<dbReference type="PANTHER" id="PTHR13693:SF2">
    <property type="entry name" value="SERINE PALMITOYLTRANSFERASE 1"/>
    <property type="match status" value="1"/>
</dbReference>
<evidence type="ECO:0000256" key="2">
    <source>
        <dbReference type="ARBA" id="ARBA00004760"/>
    </source>
</evidence>
<dbReference type="GeneID" id="5128853"/>
<keyword evidence="7" id="KW-0663">Pyridoxal phosphate</keyword>
<evidence type="ECO:0000313" key="13">
    <source>
        <dbReference type="EMBL" id="EDK36000.2"/>
    </source>
</evidence>
<organism evidence="13 14">
    <name type="scientific">Meyerozyma guilliermondii (strain ATCC 6260 / CBS 566 / DSM 6381 / JCM 1539 / NBRC 10279 / NRRL Y-324)</name>
    <name type="common">Yeast</name>
    <name type="synonym">Candida guilliermondii</name>
    <dbReference type="NCBI Taxonomy" id="294746"/>
    <lineage>
        <taxon>Eukaryota</taxon>
        <taxon>Fungi</taxon>
        <taxon>Dikarya</taxon>
        <taxon>Ascomycota</taxon>
        <taxon>Saccharomycotina</taxon>
        <taxon>Pichiomycetes</taxon>
        <taxon>Debaryomycetaceae</taxon>
        <taxon>Meyerozyma</taxon>
    </lineage>
</organism>
<dbReference type="InterPro" id="IPR015421">
    <property type="entry name" value="PyrdxlP-dep_Trfase_major"/>
</dbReference>
<dbReference type="Gene3D" id="3.40.640.10">
    <property type="entry name" value="Type I PLP-dependent aspartate aminotransferase-like (Major domain)"/>
    <property type="match status" value="1"/>
</dbReference>
<dbReference type="GO" id="GO:0005783">
    <property type="term" value="C:endoplasmic reticulum"/>
    <property type="evidence" value="ECO:0007669"/>
    <property type="project" value="EnsemblFungi"/>
</dbReference>
<keyword evidence="11" id="KW-0472">Membrane</keyword>
<evidence type="ECO:0000256" key="7">
    <source>
        <dbReference type="ARBA" id="ARBA00022898"/>
    </source>
</evidence>